<accession>A0A0A9CYD2</accession>
<dbReference type="AlphaFoldDB" id="A0A0A9CYD2"/>
<proteinExistence type="predicted"/>
<sequence length="32" mass="3801">MTPLIIPYLLVTWLLMLQTTYYKRPSGYITPL</sequence>
<dbReference type="EMBL" id="GBRH01219485">
    <property type="protein sequence ID" value="JAD78410.1"/>
    <property type="molecule type" value="Transcribed_RNA"/>
</dbReference>
<reference evidence="1" key="1">
    <citation type="submission" date="2014-09" db="EMBL/GenBank/DDBJ databases">
        <authorList>
            <person name="Magalhaes I.L.F."/>
            <person name="Oliveira U."/>
            <person name="Santos F.R."/>
            <person name="Vidigal T.H.D.A."/>
            <person name="Brescovit A.D."/>
            <person name="Santos A.J."/>
        </authorList>
    </citation>
    <scope>NUCLEOTIDE SEQUENCE</scope>
    <source>
        <tissue evidence="1">Shoot tissue taken approximately 20 cm above the soil surface</tissue>
    </source>
</reference>
<organism evidence="1">
    <name type="scientific">Arundo donax</name>
    <name type="common">Giant reed</name>
    <name type="synonym">Donax arundinaceus</name>
    <dbReference type="NCBI Taxonomy" id="35708"/>
    <lineage>
        <taxon>Eukaryota</taxon>
        <taxon>Viridiplantae</taxon>
        <taxon>Streptophyta</taxon>
        <taxon>Embryophyta</taxon>
        <taxon>Tracheophyta</taxon>
        <taxon>Spermatophyta</taxon>
        <taxon>Magnoliopsida</taxon>
        <taxon>Liliopsida</taxon>
        <taxon>Poales</taxon>
        <taxon>Poaceae</taxon>
        <taxon>PACMAD clade</taxon>
        <taxon>Arundinoideae</taxon>
        <taxon>Arundineae</taxon>
        <taxon>Arundo</taxon>
    </lineage>
</organism>
<name>A0A0A9CYD2_ARUDO</name>
<protein>
    <submittedName>
        <fullName evidence="1">Uncharacterized protein</fullName>
    </submittedName>
</protein>
<evidence type="ECO:0000313" key="1">
    <source>
        <dbReference type="EMBL" id="JAD78410.1"/>
    </source>
</evidence>
<reference evidence="1" key="2">
    <citation type="journal article" date="2015" name="Data Brief">
        <title>Shoot transcriptome of the giant reed, Arundo donax.</title>
        <authorList>
            <person name="Barrero R.A."/>
            <person name="Guerrero F.D."/>
            <person name="Moolhuijzen P."/>
            <person name="Goolsby J.A."/>
            <person name="Tidwell J."/>
            <person name="Bellgard S.E."/>
            <person name="Bellgard M.I."/>
        </authorList>
    </citation>
    <scope>NUCLEOTIDE SEQUENCE</scope>
    <source>
        <tissue evidence="1">Shoot tissue taken approximately 20 cm above the soil surface</tissue>
    </source>
</reference>